<feature type="transmembrane region" description="Helical" evidence="6">
    <location>
        <begin position="167"/>
        <end position="186"/>
    </location>
</feature>
<evidence type="ECO:0000256" key="6">
    <source>
        <dbReference type="SAM" id="Phobius"/>
    </source>
</evidence>
<feature type="transmembrane region" description="Helical" evidence="6">
    <location>
        <begin position="229"/>
        <end position="246"/>
    </location>
</feature>
<keyword evidence="5 6" id="KW-0472">Membrane</keyword>
<dbReference type="Pfam" id="PF00892">
    <property type="entry name" value="EamA"/>
    <property type="match status" value="2"/>
</dbReference>
<name>A0A1W1UL91_9PAST</name>
<evidence type="ECO:0000256" key="5">
    <source>
        <dbReference type="ARBA" id="ARBA00023136"/>
    </source>
</evidence>
<evidence type="ECO:0000256" key="3">
    <source>
        <dbReference type="ARBA" id="ARBA00022692"/>
    </source>
</evidence>
<evidence type="ECO:0000313" key="9">
    <source>
        <dbReference type="Proteomes" id="UP000192408"/>
    </source>
</evidence>
<comment type="subcellular location">
    <subcellularLocation>
        <location evidence="1">Cell membrane</location>
        <topology evidence="1">Multi-pass membrane protein</topology>
    </subcellularLocation>
</comment>
<accession>A0A1W1UL91</accession>
<dbReference type="InterPro" id="IPR051258">
    <property type="entry name" value="Diverse_Substrate_Transporter"/>
</dbReference>
<evidence type="ECO:0000256" key="2">
    <source>
        <dbReference type="ARBA" id="ARBA00022475"/>
    </source>
</evidence>
<reference evidence="9" key="1">
    <citation type="submission" date="2017-04" db="EMBL/GenBank/DDBJ databases">
        <authorList>
            <person name="Varghese N."/>
            <person name="Submissions S."/>
        </authorList>
    </citation>
    <scope>NUCLEOTIDE SEQUENCE [LARGE SCALE GENOMIC DNA]</scope>
    <source>
        <strain evidence="9">DSM 23072</strain>
    </source>
</reference>
<evidence type="ECO:0000256" key="4">
    <source>
        <dbReference type="ARBA" id="ARBA00022989"/>
    </source>
</evidence>
<evidence type="ECO:0000256" key="1">
    <source>
        <dbReference type="ARBA" id="ARBA00004651"/>
    </source>
</evidence>
<gene>
    <name evidence="8" type="ORF">SAMN05660772_01938</name>
</gene>
<dbReference type="PANTHER" id="PTHR42920:SF5">
    <property type="entry name" value="EAMA DOMAIN-CONTAINING PROTEIN"/>
    <property type="match status" value="1"/>
</dbReference>
<evidence type="ECO:0000259" key="7">
    <source>
        <dbReference type="Pfam" id="PF00892"/>
    </source>
</evidence>
<dbReference type="AlphaFoldDB" id="A0A1W1UL91"/>
<dbReference type="InterPro" id="IPR037185">
    <property type="entry name" value="EmrE-like"/>
</dbReference>
<feature type="transmembrane region" description="Helical" evidence="6">
    <location>
        <begin position="284"/>
        <end position="302"/>
    </location>
</feature>
<keyword evidence="2" id="KW-1003">Cell membrane</keyword>
<feature type="domain" description="EamA" evidence="7">
    <location>
        <begin position="167"/>
        <end position="298"/>
    </location>
</feature>
<feature type="transmembrane region" description="Helical" evidence="6">
    <location>
        <begin position="142"/>
        <end position="161"/>
    </location>
</feature>
<dbReference type="InterPro" id="IPR000620">
    <property type="entry name" value="EamA_dom"/>
</dbReference>
<feature type="transmembrane region" description="Helical" evidence="6">
    <location>
        <begin position="116"/>
        <end position="135"/>
    </location>
</feature>
<feature type="transmembrane region" description="Helical" evidence="6">
    <location>
        <begin position="56"/>
        <end position="74"/>
    </location>
</feature>
<keyword evidence="9" id="KW-1185">Reference proteome</keyword>
<proteinExistence type="predicted"/>
<feature type="domain" description="EamA" evidence="7">
    <location>
        <begin position="28"/>
        <end position="157"/>
    </location>
</feature>
<feature type="transmembrane region" description="Helical" evidence="6">
    <location>
        <begin position="30"/>
        <end position="50"/>
    </location>
</feature>
<dbReference type="SUPFAM" id="SSF103481">
    <property type="entry name" value="Multidrug resistance efflux transporter EmrE"/>
    <property type="match status" value="2"/>
</dbReference>
<feature type="transmembrane region" description="Helical" evidence="6">
    <location>
        <begin position="86"/>
        <end position="104"/>
    </location>
</feature>
<dbReference type="Proteomes" id="UP000192408">
    <property type="component" value="Unassembled WGS sequence"/>
</dbReference>
<dbReference type="GO" id="GO:0005886">
    <property type="term" value="C:plasma membrane"/>
    <property type="evidence" value="ECO:0007669"/>
    <property type="project" value="UniProtKB-SubCell"/>
</dbReference>
<feature type="transmembrane region" description="Helical" evidence="6">
    <location>
        <begin position="258"/>
        <end position="278"/>
    </location>
</feature>
<evidence type="ECO:0000313" key="8">
    <source>
        <dbReference type="EMBL" id="SMB81793.1"/>
    </source>
</evidence>
<protein>
    <submittedName>
        <fullName evidence="8">Permease of the drug/metabolite transporter (DMT) superfamily</fullName>
    </submittedName>
</protein>
<dbReference type="STRING" id="1122938.SAMN05660772_01938"/>
<dbReference type="EMBL" id="FWWV01000007">
    <property type="protein sequence ID" value="SMB81793.1"/>
    <property type="molecule type" value="Genomic_DNA"/>
</dbReference>
<dbReference type="PANTHER" id="PTHR42920">
    <property type="entry name" value="OS03G0707200 PROTEIN-RELATED"/>
    <property type="match status" value="1"/>
</dbReference>
<feature type="transmembrane region" description="Helical" evidence="6">
    <location>
        <begin position="198"/>
        <end position="217"/>
    </location>
</feature>
<organism evidence="8 9">
    <name type="scientific">Pasteurella testudinis DSM 23072</name>
    <dbReference type="NCBI Taxonomy" id="1122938"/>
    <lineage>
        <taxon>Bacteria</taxon>
        <taxon>Pseudomonadati</taxon>
        <taxon>Pseudomonadota</taxon>
        <taxon>Gammaproteobacteria</taxon>
        <taxon>Pasteurellales</taxon>
        <taxon>Pasteurellaceae</taxon>
        <taxon>Pasteurella</taxon>
    </lineage>
</organism>
<sequence length="328" mass="36391">MVAGVKGSDYNNLVKVNDGLKNVQKYRGELILLVVTILAAAGWLFSKYSLLQLPPAGFISVRFLAAALLFLPFAYPQLRRLSRAQLKSAVIVGSAFSLNLFLWVQGMSYTENMGEGAFIVSLSMLIAPLVSWLVFKHRPQRMFWFCLPLAAGGLFLLASGGGLRLSLGNLLFLCSSLAAATSFVLNNQFSKSVPALPLTTIQLSMVGLFCGIFSLIFETWPESVSFTTWNWVAASVLIATGFRFLLQAIGQKHSQITNAAIIMILEPVWTLLLSVSLLGEIITWQKGLGCILILTALFAYRLQPQLRYRLLLWRKQSRRKLRSHGRSK</sequence>
<keyword evidence="3 6" id="KW-0812">Transmembrane</keyword>
<keyword evidence="4 6" id="KW-1133">Transmembrane helix</keyword>